<evidence type="ECO:0000256" key="1">
    <source>
        <dbReference type="SAM" id="Phobius"/>
    </source>
</evidence>
<keyword evidence="1" id="KW-0472">Membrane</keyword>
<name>E7G823_9FIRM</name>
<feature type="transmembrane region" description="Helical" evidence="1">
    <location>
        <begin position="45"/>
        <end position="64"/>
    </location>
</feature>
<dbReference type="GeneID" id="78231628"/>
<feature type="transmembrane region" description="Helical" evidence="1">
    <location>
        <begin position="20"/>
        <end position="39"/>
    </location>
</feature>
<dbReference type="AlphaFoldDB" id="E7G823"/>
<evidence type="ECO:0000313" key="3">
    <source>
        <dbReference type="Proteomes" id="UP000003157"/>
    </source>
</evidence>
<dbReference type="EMBL" id="ADKX01000014">
    <property type="protein sequence ID" value="EFW05810.1"/>
    <property type="molecule type" value="Genomic_DNA"/>
</dbReference>
<organism evidence="2 3">
    <name type="scientific">Coprobacillus cateniformis</name>
    <dbReference type="NCBI Taxonomy" id="100884"/>
    <lineage>
        <taxon>Bacteria</taxon>
        <taxon>Bacillati</taxon>
        <taxon>Bacillota</taxon>
        <taxon>Erysipelotrichia</taxon>
        <taxon>Erysipelotrichales</taxon>
        <taxon>Coprobacillaceae</taxon>
        <taxon>Coprobacillus</taxon>
    </lineage>
</organism>
<comment type="caution">
    <text evidence="2">The sequence shown here is derived from an EMBL/GenBank/DDBJ whole genome shotgun (WGS) entry which is preliminary data.</text>
</comment>
<reference evidence="2 3" key="1">
    <citation type="submission" date="2010-12" db="EMBL/GenBank/DDBJ databases">
        <title>The Genome Sequence of Coprobacillus sp. strain 29_1.</title>
        <authorList>
            <consortium name="The Broad Institute Genome Sequencing Platform"/>
            <person name="Earl A."/>
            <person name="Ward D."/>
            <person name="Feldgarden M."/>
            <person name="Gevers D."/>
            <person name="Daigneault M."/>
            <person name="Sibley C.D."/>
            <person name="White A."/>
            <person name="Strauss J."/>
            <person name="Allen-Vercoe E."/>
            <person name="Young S.K."/>
            <person name="Zeng Q."/>
            <person name="Gargeya S."/>
            <person name="Fitzgerald M."/>
            <person name="Haas B."/>
            <person name="Abouelleil A."/>
            <person name="Alvarado L."/>
            <person name="Arachchi H.M."/>
            <person name="Berlin A."/>
            <person name="Brown A."/>
            <person name="Chapman S.B."/>
            <person name="Chen Z."/>
            <person name="Dunbar C."/>
            <person name="Freedman E."/>
            <person name="Gearin G."/>
            <person name="Gellesch M."/>
            <person name="Goldberg J."/>
            <person name="Griggs A."/>
            <person name="Gujja S."/>
            <person name="Heilman E."/>
            <person name="Heiman D."/>
            <person name="Howarth C."/>
            <person name="Larson L."/>
            <person name="Lui A."/>
            <person name="MacDonald P.J.P."/>
            <person name="Mehta T."/>
            <person name="Montmayeur A."/>
            <person name="Murphy C."/>
            <person name="Neiman D."/>
            <person name="Pearson M."/>
            <person name="Priest M."/>
            <person name="Roberts A."/>
            <person name="Saif S."/>
            <person name="Shea T."/>
            <person name="Shenoy N."/>
            <person name="Sisk P."/>
            <person name="Stolte C."/>
            <person name="Sykes S."/>
            <person name="White J."/>
            <person name="Yandava C."/>
            <person name="Nusbaum C."/>
            <person name="Birren B."/>
        </authorList>
    </citation>
    <scope>NUCLEOTIDE SEQUENCE [LARGE SCALE GENOMIC DNA]</scope>
    <source>
        <strain evidence="2 3">29_1</strain>
    </source>
</reference>
<proteinExistence type="predicted"/>
<dbReference type="STRING" id="100884.GCA_000269565_03895"/>
<dbReference type="RefSeq" id="WP_008788027.1">
    <property type="nucleotide sequence ID" value="NZ_AKCB01000007.1"/>
</dbReference>
<sequence>MRRLNLIPKRLKEEMKYANIPMKIWLTIPAVLILGIYIFPLFLTPITSVLYTVFLEIFVIYLFIPYHKKKNYEVVIDYLKFMLRRKIYRW</sequence>
<keyword evidence="1" id="KW-1133">Transmembrane helix</keyword>
<accession>E7G823</accession>
<evidence type="ECO:0000313" key="2">
    <source>
        <dbReference type="EMBL" id="EFW05810.1"/>
    </source>
</evidence>
<gene>
    <name evidence="2" type="ORF">HMPREF9488_00911</name>
</gene>
<keyword evidence="3" id="KW-1185">Reference proteome</keyword>
<keyword evidence="1" id="KW-0812">Transmembrane</keyword>
<dbReference type="HOGENOM" id="CLU_2435790_0_0_9"/>
<protein>
    <submittedName>
        <fullName evidence="2">Uncharacterized protein</fullName>
    </submittedName>
</protein>
<dbReference type="Proteomes" id="UP000003157">
    <property type="component" value="Unassembled WGS sequence"/>
</dbReference>